<gene>
    <name evidence="1" type="ORF">RHMOL_Rhmol10G0135500</name>
</gene>
<protein>
    <submittedName>
        <fullName evidence="1">Uncharacterized protein</fullName>
    </submittedName>
</protein>
<keyword evidence="2" id="KW-1185">Reference proteome</keyword>
<proteinExistence type="predicted"/>
<dbReference type="Proteomes" id="UP001062846">
    <property type="component" value="Chromosome 10"/>
</dbReference>
<accession>A0ACC0M3F3</accession>
<evidence type="ECO:0000313" key="1">
    <source>
        <dbReference type="EMBL" id="KAI8534938.1"/>
    </source>
</evidence>
<organism evidence="1 2">
    <name type="scientific">Rhododendron molle</name>
    <name type="common">Chinese azalea</name>
    <name type="synonym">Azalea mollis</name>
    <dbReference type="NCBI Taxonomy" id="49168"/>
    <lineage>
        <taxon>Eukaryota</taxon>
        <taxon>Viridiplantae</taxon>
        <taxon>Streptophyta</taxon>
        <taxon>Embryophyta</taxon>
        <taxon>Tracheophyta</taxon>
        <taxon>Spermatophyta</taxon>
        <taxon>Magnoliopsida</taxon>
        <taxon>eudicotyledons</taxon>
        <taxon>Gunneridae</taxon>
        <taxon>Pentapetalae</taxon>
        <taxon>asterids</taxon>
        <taxon>Ericales</taxon>
        <taxon>Ericaceae</taxon>
        <taxon>Ericoideae</taxon>
        <taxon>Rhodoreae</taxon>
        <taxon>Rhododendron</taxon>
    </lineage>
</organism>
<comment type="caution">
    <text evidence="1">The sequence shown here is derived from an EMBL/GenBank/DDBJ whole genome shotgun (WGS) entry which is preliminary data.</text>
</comment>
<sequence>MLSDALASTLTASLPPPPPPPPASTDHPHSFPPSKLAYLIDSSKSIKHLLQIHASLLRHNLLDANPILTFKLQRSYSSLRRLDYSLSLFNHAQTPPNVFSYTAIIHAHTTLNLHAQALSLYARMLADDVVPNAFTFSALLRDCPLKPGKSLHSQAVKLGCASDNYVITGLIDVYSKAGEVASARQLFDKLPERNLVSLTAMINCCAKNGDVDGARLLFDGMEEGERDIVCWNVMIDGYAQQGRPNEALDLFREMLELRVKPFEPTLLAVLSACGQLGALESGRWVHSYILMNNGIEFDVQLGTALVDMYSKCGSLDEARTVFDMIEDKDVVAWNAMVFGYAMHGFSKDSFRLFATMRRRGVYPTDITFIGLLTACVHSGLVTEGRRYFCLMKDEYQIEPKIEHYGCMVNLLGSAGHLDEAYELIKSMKIDPDPVLWGTLLGACRLHGNTVLGERIAELLLSKNVADSGTYVILSGIYAAAGNWDGAAKVRAMMKGSGVQKEPGCSSMEVNNMVHEFLAGDMRHPKCKEIYAMLEEMNGWLEAHGHTPQTDIVLHDIGESEKKRLLEVHSEKLAIAFGLISTQAGATIRIFNNLKMCLDCHTATKLISKIKGRKIVVRDRNRFHHFVDGSCSCGEYW</sequence>
<dbReference type="EMBL" id="CM046397">
    <property type="protein sequence ID" value="KAI8534938.1"/>
    <property type="molecule type" value="Genomic_DNA"/>
</dbReference>
<evidence type="ECO:0000313" key="2">
    <source>
        <dbReference type="Proteomes" id="UP001062846"/>
    </source>
</evidence>
<reference evidence="1" key="1">
    <citation type="submission" date="2022-02" db="EMBL/GenBank/DDBJ databases">
        <title>Plant Genome Project.</title>
        <authorList>
            <person name="Zhang R.-G."/>
        </authorList>
    </citation>
    <scope>NUCLEOTIDE SEQUENCE</scope>
    <source>
        <strain evidence="1">AT1</strain>
    </source>
</reference>
<name>A0ACC0M3F3_RHOML</name>